<sequence length="68" mass="7098">MKKMILGAAALALILTGCGDAQSQGGEERFNVTRVTSDTGRSFDCVTWLPYDGTGDGGSMQCLPVTTP</sequence>
<dbReference type="PROSITE" id="PS51257">
    <property type="entry name" value="PROKAR_LIPOPROTEIN"/>
    <property type="match status" value="1"/>
</dbReference>
<dbReference type="Proteomes" id="UP000226037">
    <property type="component" value="Segment"/>
</dbReference>
<dbReference type="EMBL" id="MF668280">
    <property type="protein sequence ID" value="ASZ74638.1"/>
    <property type="molecule type" value="Genomic_DNA"/>
</dbReference>
<gene>
    <name evidence="1" type="ORF">SEA_PHABBA_63</name>
</gene>
<proteinExistence type="predicted"/>
<organism evidence="1 2">
    <name type="scientific">Mycobacterium phage Phabba</name>
    <dbReference type="NCBI Taxonomy" id="2027899"/>
    <lineage>
        <taxon>Viruses</taxon>
        <taxon>Duplodnaviria</taxon>
        <taxon>Heunggongvirae</taxon>
        <taxon>Uroviricota</taxon>
        <taxon>Caudoviricetes</taxon>
        <taxon>Ceeclamvirinae</taxon>
        <taxon>Myrnavirus</taxon>
        <taxon>Myrnavirus phabba</taxon>
        <taxon>Myranavirus phabba</taxon>
    </lineage>
</organism>
<evidence type="ECO:0000313" key="1">
    <source>
        <dbReference type="EMBL" id="ASZ74638.1"/>
    </source>
</evidence>
<evidence type="ECO:0000313" key="2">
    <source>
        <dbReference type="Proteomes" id="UP000226037"/>
    </source>
</evidence>
<keyword evidence="2" id="KW-1185">Reference proteome</keyword>
<reference evidence="2" key="1">
    <citation type="submission" date="2017-08" db="EMBL/GenBank/DDBJ databases">
        <authorList>
            <person name="de Groot N.N."/>
        </authorList>
    </citation>
    <scope>NUCLEOTIDE SEQUENCE [LARGE SCALE GENOMIC DNA]</scope>
</reference>
<accession>A0A249XSE1</accession>
<evidence type="ECO:0008006" key="3">
    <source>
        <dbReference type="Google" id="ProtNLM"/>
    </source>
</evidence>
<protein>
    <recommendedName>
        <fullName evidence="3">Lipoprotein</fullName>
    </recommendedName>
</protein>
<name>A0A249XSE1_9CAUD</name>